<accession>B9YEE5</accession>
<evidence type="ECO:0000313" key="2">
    <source>
        <dbReference type="EMBL" id="EEF65650.1"/>
    </source>
</evidence>
<reference evidence="2 3" key="1">
    <citation type="submission" date="2008-12" db="EMBL/GenBank/DDBJ databases">
        <authorList>
            <person name="Fulton L."/>
            <person name="Clifton S."/>
            <person name="Fulton B."/>
            <person name="Xu J."/>
            <person name="Minx P."/>
            <person name="Pepin K.H."/>
            <person name="Johnson M."/>
            <person name="Bhonagiri V."/>
            <person name="Nash W.E."/>
            <person name="Mardis E.R."/>
            <person name="Wilson R.K."/>
        </authorList>
    </citation>
    <scope>NUCLEOTIDE SEQUENCE [LARGE SCALE GENOMIC DNA]</scope>
    <source>
        <strain evidence="2 3">DSM 12042</strain>
    </source>
</reference>
<dbReference type="AlphaFoldDB" id="B9YEE5"/>
<dbReference type="RefSeq" id="WP_006061355.1">
    <property type="nucleotide sequence ID" value="NZ_GG657562.1"/>
</dbReference>
<gene>
    <name evidence="2" type="ORF">HOLDEFILI_04219</name>
</gene>
<keyword evidence="1" id="KW-1133">Transmembrane helix</keyword>
<evidence type="ECO:0000313" key="3">
    <source>
        <dbReference type="Proteomes" id="UP000005950"/>
    </source>
</evidence>
<feature type="transmembrane region" description="Helical" evidence="1">
    <location>
        <begin position="9"/>
        <end position="31"/>
    </location>
</feature>
<dbReference type="STRING" id="545696.HOLDEFILI_04219"/>
<sequence>MKKITVMRWLGSAVAVLFLMMLIVNYCNIGFDVALYDDYGIHGRSNPFTLAQLILPLAGLILSSALTWRLNHWETAAKKETHSSNG</sequence>
<protein>
    <submittedName>
        <fullName evidence="2">Uncharacterized protein</fullName>
    </submittedName>
</protein>
<feature type="transmembrane region" description="Helical" evidence="1">
    <location>
        <begin position="51"/>
        <end position="70"/>
    </location>
</feature>
<dbReference type="OrthoDB" id="9884714at2"/>
<comment type="caution">
    <text evidence="2">The sequence shown here is derived from an EMBL/GenBank/DDBJ whole genome shotgun (WGS) entry which is preliminary data.</text>
</comment>
<dbReference type="HOGENOM" id="CLU_2493665_0_0_9"/>
<organism evidence="2 3">
    <name type="scientific">Holdemania filiformis DSM 12042</name>
    <dbReference type="NCBI Taxonomy" id="545696"/>
    <lineage>
        <taxon>Bacteria</taxon>
        <taxon>Bacillati</taxon>
        <taxon>Bacillota</taxon>
        <taxon>Erysipelotrichia</taxon>
        <taxon>Erysipelotrichales</taxon>
        <taxon>Erysipelotrichaceae</taxon>
        <taxon>Holdemania</taxon>
    </lineage>
</organism>
<keyword evidence="1" id="KW-0472">Membrane</keyword>
<keyword evidence="1" id="KW-0812">Transmembrane</keyword>
<proteinExistence type="predicted"/>
<dbReference type="EMBL" id="ACCF01000264">
    <property type="protein sequence ID" value="EEF65650.1"/>
    <property type="molecule type" value="Genomic_DNA"/>
</dbReference>
<name>B9YEE5_9FIRM</name>
<evidence type="ECO:0000256" key="1">
    <source>
        <dbReference type="SAM" id="Phobius"/>
    </source>
</evidence>
<dbReference type="Proteomes" id="UP000005950">
    <property type="component" value="Unassembled WGS sequence"/>
</dbReference>
<reference evidence="2 3" key="2">
    <citation type="submission" date="2009-02" db="EMBL/GenBank/DDBJ databases">
        <title>Draft genome sequence of Holdemania filiformis DSM 12042.</title>
        <authorList>
            <person name="Sudarsanam P."/>
            <person name="Ley R."/>
            <person name="Guruge J."/>
            <person name="Turnbaugh P.J."/>
            <person name="Mahowald M."/>
            <person name="Liep D."/>
            <person name="Gordon J."/>
        </authorList>
    </citation>
    <scope>NUCLEOTIDE SEQUENCE [LARGE SCALE GENOMIC DNA]</scope>
    <source>
        <strain evidence="2 3">DSM 12042</strain>
    </source>
</reference>